<evidence type="ECO:0000313" key="6">
    <source>
        <dbReference type="EMBL" id="MBS2550287.1"/>
    </source>
</evidence>
<dbReference type="Pfam" id="PF00719">
    <property type="entry name" value="Pyrophosphatase"/>
    <property type="match status" value="1"/>
</dbReference>
<keyword evidence="2 5" id="KW-0479">Metal-binding</keyword>
<dbReference type="Gene3D" id="3.90.80.10">
    <property type="entry name" value="Inorganic pyrophosphatase"/>
    <property type="match status" value="1"/>
</dbReference>
<dbReference type="Proteomes" id="UP000730482">
    <property type="component" value="Unassembled WGS sequence"/>
</dbReference>
<feature type="binding site" evidence="5">
    <location>
        <position position="16"/>
    </location>
    <ligand>
        <name>substrate</name>
    </ligand>
</feature>
<feature type="binding site" evidence="5">
    <location>
        <position position="89"/>
    </location>
    <ligand>
        <name>Mg(2+)</name>
        <dbReference type="ChEBI" id="CHEBI:18420"/>
        <label>1</label>
    </ligand>
</feature>
<organism evidence="6 7">
    <name type="scientific">Catenulispora pinistramenti</name>
    <dbReference type="NCBI Taxonomy" id="2705254"/>
    <lineage>
        <taxon>Bacteria</taxon>
        <taxon>Bacillati</taxon>
        <taxon>Actinomycetota</taxon>
        <taxon>Actinomycetes</taxon>
        <taxon>Catenulisporales</taxon>
        <taxon>Catenulisporaceae</taxon>
        <taxon>Catenulispora</taxon>
    </lineage>
</organism>
<comment type="catalytic activity">
    <reaction evidence="5">
        <text>diphosphate + H2O = 2 phosphate + H(+)</text>
        <dbReference type="Rhea" id="RHEA:24576"/>
        <dbReference type="ChEBI" id="CHEBI:15377"/>
        <dbReference type="ChEBI" id="CHEBI:15378"/>
        <dbReference type="ChEBI" id="CHEBI:33019"/>
        <dbReference type="ChEBI" id="CHEBI:43474"/>
        <dbReference type="EC" id="3.6.1.1"/>
    </reaction>
</comment>
<comment type="function">
    <text evidence="5">Catalyzes the hydrolysis of inorganic pyrophosphate (PPi) forming two phosphate ions.</text>
</comment>
<evidence type="ECO:0000256" key="5">
    <source>
        <dbReference type="HAMAP-Rule" id="MF_00209"/>
    </source>
</evidence>
<evidence type="ECO:0000256" key="3">
    <source>
        <dbReference type="ARBA" id="ARBA00022801"/>
    </source>
</evidence>
<comment type="caution">
    <text evidence="6">The sequence shown here is derived from an EMBL/GenBank/DDBJ whole genome shotgun (WGS) entry which is preliminary data.</text>
</comment>
<keyword evidence="3 5" id="KW-0378">Hydrolase</keyword>
<feature type="binding site" evidence="5">
    <location>
        <position position="89"/>
    </location>
    <ligand>
        <name>Mg(2+)</name>
        <dbReference type="ChEBI" id="CHEBI:18420"/>
        <label>3</label>
    </ligand>
</feature>
<evidence type="ECO:0000256" key="2">
    <source>
        <dbReference type="ARBA" id="ARBA00022723"/>
    </source>
</evidence>
<comment type="similarity">
    <text evidence="5">Belongs to the PPase family.</text>
</comment>
<name>A0ABS5KW50_9ACTN</name>
<dbReference type="InterPro" id="IPR036649">
    <property type="entry name" value="Pyrophosphatase_sf"/>
</dbReference>
<keyword evidence="4 5" id="KW-0460">Magnesium</keyword>
<keyword evidence="5" id="KW-0963">Cytoplasm</keyword>
<comment type="subunit">
    <text evidence="5">Homohexamer.</text>
</comment>
<evidence type="ECO:0000256" key="4">
    <source>
        <dbReference type="ARBA" id="ARBA00022842"/>
    </source>
</evidence>
<sequence length="163" mass="18188">MRFDVVIEIPAGSRNKYVMDHRLGRIRLERQLFTSTSYPADYGYIPGTLAQDGDPLDAVVLLDSPAFPGIEVSVRPIAIYRSQDEKGVDNKILCVAAGDPRYADVQDLADVARERLDEIGHFFDVYKDTEPGRQAHPGTWADRAAAEAVIEADRRRLSEARAE</sequence>
<dbReference type="EMBL" id="JAAFYZ010000097">
    <property type="protein sequence ID" value="MBS2550287.1"/>
    <property type="molecule type" value="Genomic_DNA"/>
</dbReference>
<feature type="binding site" evidence="5">
    <location>
        <position position="30"/>
    </location>
    <ligand>
        <name>substrate</name>
    </ligand>
</feature>
<feature type="binding site" evidence="5">
    <location>
        <position position="52"/>
    </location>
    <ligand>
        <name>Mg(2+)</name>
        <dbReference type="ChEBI" id="CHEBI:18420"/>
        <label>1</label>
    </ligand>
</feature>
<dbReference type="CDD" id="cd00412">
    <property type="entry name" value="pyrophosphatase"/>
    <property type="match status" value="1"/>
</dbReference>
<gene>
    <name evidence="5" type="primary">ppa</name>
    <name evidence="6" type="ORF">KGQ19_25800</name>
</gene>
<comment type="subcellular location">
    <subcellularLocation>
        <location evidence="5">Cytoplasm</location>
    </subcellularLocation>
</comment>
<dbReference type="PANTHER" id="PTHR10286">
    <property type="entry name" value="INORGANIC PYROPHOSPHATASE"/>
    <property type="match status" value="1"/>
</dbReference>
<dbReference type="HAMAP" id="MF_00209">
    <property type="entry name" value="Inorganic_PPase"/>
    <property type="match status" value="1"/>
</dbReference>
<accession>A0ABS5KW50</accession>
<dbReference type="SUPFAM" id="SSF50324">
    <property type="entry name" value="Inorganic pyrophosphatase"/>
    <property type="match status" value="1"/>
</dbReference>
<evidence type="ECO:0000256" key="1">
    <source>
        <dbReference type="ARBA" id="ARBA00001946"/>
    </source>
</evidence>
<feature type="binding site" evidence="5">
    <location>
        <position position="84"/>
    </location>
    <ligand>
        <name>Mg(2+)</name>
        <dbReference type="ChEBI" id="CHEBI:18420"/>
        <label>3</label>
    </ligand>
</feature>
<feature type="binding site" evidence="5">
    <location>
        <position position="57"/>
    </location>
    <ligand>
        <name>Mg(2+)</name>
        <dbReference type="ChEBI" id="CHEBI:18420"/>
        <label>1</label>
    </ligand>
</feature>
<proteinExistence type="inferred from homology"/>
<comment type="cofactor">
    <cofactor evidence="1 5">
        <name>Mg(2+)</name>
        <dbReference type="ChEBI" id="CHEBI:18420"/>
    </cofactor>
</comment>
<feature type="binding site" evidence="5">
    <location>
        <position position="42"/>
    </location>
    <ligand>
        <name>substrate</name>
    </ligand>
</feature>
<feature type="binding site" evidence="5">
    <location>
        <position position="126"/>
    </location>
    <ligand>
        <name>substrate</name>
    </ligand>
</feature>
<dbReference type="PROSITE" id="PS00387">
    <property type="entry name" value="PPASE"/>
    <property type="match status" value="1"/>
</dbReference>
<feature type="active site" description="Proton acceptor" evidence="5">
    <location>
        <position position="89"/>
    </location>
</feature>
<keyword evidence="7" id="KW-1185">Reference proteome</keyword>
<feature type="binding site" evidence="5">
    <location>
        <position position="8"/>
    </location>
    <ligand>
        <name>Mg(2+)</name>
        <dbReference type="ChEBI" id="CHEBI:18420"/>
        <label>2</label>
    </ligand>
</feature>
<reference evidence="6 7" key="1">
    <citation type="submission" date="2020-02" db="EMBL/GenBank/DDBJ databases">
        <title>Acidophilic actinobacteria isolated from forest soil.</title>
        <authorList>
            <person name="Golinska P."/>
        </authorList>
    </citation>
    <scope>NUCLEOTIDE SEQUENCE [LARGE SCALE GENOMIC DNA]</scope>
    <source>
        <strain evidence="6 7">NL8</strain>
    </source>
</reference>
<dbReference type="InterPro" id="IPR008162">
    <property type="entry name" value="Pyrophosphatase"/>
</dbReference>
<feature type="binding site" evidence="5">
    <location>
        <position position="57"/>
    </location>
    <ligand>
        <name>Mg(2+)</name>
        <dbReference type="ChEBI" id="CHEBI:18420"/>
        <label>2</label>
    </ligand>
</feature>
<evidence type="ECO:0000313" key="7">
    <source>
        <dbReference type="Proteomes" id="UP000730482"/>
    </source>
</evidence>
<dbReference type="EC" id="3.6.1.1" evidence="5"/>
<dbReference type="RefSeq" id="WP_212012765.1">
    <property type="nucleotide sequence ID" value="NZ_JAAFYZ010000097.1"/>
</dbReference>
<protein>
    <recommendedName>
        <fullName evidence="5">Inorganic pyrophosphatase</fullName>
        <ecNumber evidence="5">3.6.1.1</ecNumber>
    </recommendedName>
    <alternativeName>
        <fullName evidence="5">Pyrophosphate phospho-hydrolase</fullName>
        <shortName evidence="5">PPase</shortName>
    </alternativeName>
</protein>